<dbReference type="AlphaFoldDB" id="A0A392RLE7"/>
<evidence type="ECO:0000313" key="3">
    <source>
        <dbReference type="Proteomes" id="UP000265520"/>
    </source>
</evidence>
<protein>
    <submittedName>
        <fullName evidence="2">Uncharacterized protein</fullName>
    </submittedName>
</protein>
<feature type="non-terminal residue" evidence="2">
    <location>
        <position position="77"/>
    </location>
</feature>
<dbReference type="EMBL" id="LXQA010240865">
    <property type="protein sequence ID" value="MCI37107.1"/>
    <property type="molecule type" value="Genomic_DNA"/>
</dbReference>
<keyword evidence="3" id="KW-1185">Reference proteome</keyword>
<feature type="compositionally biased region" description="Polar residues" evidence="1">
    <location>
        <begin position="9"/>
        <end position="23"/>
    </location>
</feature>
<accession>A0A392RLE7</accession>
<feature type="region of interest" description="Disordered" evidence="1">
    <location>
        <begin position="53"/>
        <end position="77"/>
    </location>
</feature>
<proteinExistence type="predicted"/>
<organism evidence="2 3">
    <name type="scientific">Trifolium medium</name>
    <dbReference type="NCBI Taxonomy" id="97028"/>
    <lineage>
        <taxon>Eukaryota</taxon>
        <taxon>Viridiplantae</taxon>
        <taxon>Streptophyta</taxon>
        <taxon>Embryophyta</taxon>
        <taxon>Tracheophyta</taxon>
        <taxon>Spermatophyta</taxon>
        <taxon>Magnoliopsida</taxon>
        <taxon>eudicotyledons</taxon>
        <taxon>Gunneridae</taxon>
        <taxon>Pentapetalae</taxon>
        <taxon>rosids</taxon>
        <taxon>fabids</taxon>
        <taxon>Fabales</taxon>
        <taxon>Fabaceae</taxon>
        <taxon>Papilionoideae</taxon>
        <taxon>50 kb inversion clade</taxon>
        <taxon>NPAAA clade</taxon>
        <taxon>Hologalegina</taxon>
        <taxon>IRL clade</taxon>
        <taxon>Trifolieae</taxon>
        <taxon>Trifolium</taxon>
    </lineage>
</organism>
<dbReference type="Proteomes" id="UP000265520">
    <property type="component" value="Unassembled WGS sequence"/>
</dbReference>
<sequence length="77" mass="9056">MNGRHRSSVKTQKTINYGGTERQQPPRRSEISLYKQWILTKKCVKTTVYGRERVPATTYNPQPPRPTLQPPYQDIRK</sequence>
<comment type="caution">
    <text evidence="2">The sequence shown here is derived from an EMBL/GenBank/DDBJ whole genome shotgun (WGS) entry which is preliminary data.</text>
</comment>
<evidence type="ECO:0000256" key="1">
    <source>
        <dbReference type="SAM" id="MobiDB-lite"/>
    </source>
</evidence>
<reference evidence="2 3" key="1">
    <citation type="journal article" date="2018" name="Front. Plant Sci.">
        <title>Red Clover (Trifolium pratense) and Zigzag Clover (T. medium) - A Picture of Genomic Similarities and Differences.</title>
        <authorList>
            <person name="Dluhosova J."/>
            <person name="Istvanek J."/>
            <person name="Nedelnik J."/>
            <person name="Repkova J."/>
        </authorList>
    </citation>
    <scope>NUCLEOTIDE SEQUENCE [LARGE SCALE GENOMIC DNA]</scope>
    <source>
        <strain evidence="3">cv. 10/8</strain>
        <tissue evidence="2">Leaf</tissue>
    </source>
</reference>
<evidence type="ECO:0000313" key="2">
    <source>
        <dbReference type="EMBL" id="MCI37107.1"/>
    </source>
</evidence>
<feature type="region of interest" description="Disordered" evidence="1">
    <location>
        <begin position="1"/>
        <end position="29"/>
    </location>
</feature>
<name>A0A392RLE7_9FABA</name>